<evidence type="ECO:0000313" key="1">
    <source>
        <dbReference type="EMBL" id="OWF41621.1"/>
    </source>
</evidence>
<gene>
    <name evidence="1" type="ORF">KP79_PYT02159</name>
</gene>
<organism evidence="1 2">
    <name type="scientific">Mizuhopecten yessoensis</name>
    <name type="common">Japanese scallop</name>
    <name type="synonym">Patinopecten yessoensis</name>
    <dbReference type="NCBI Taxonomy" id="6573"/>
    <lineage>
        <taxon>Eukaryota</taxon>
        <taxon>Metazoa</taxon>
        <taxon>Spiralia</taxon>
        <taxon>Lophotrochozoa</taxon>
        <taxon>Mollusca</taxon>
        <taxon>Bivalvia</taxon>
        <taxon>Autobranchia</taxon>
        <taxon>Pteriomorphia</taxon>
        <taxon>Pectinida</taxon>
        <taxon>Pectinoidea</taxon>
        <taxon>Pectinidae</taxon>
        <taxon>Mizuhopecten</taxon>
    </lineage>
</organism>
<dbReference type="AlphaFoldDB" id="A0A210PYR2"/>
<proteinExistence type="predicted"/>
<reference evidence="1 2" key="1">
    <citation type="journal article" date="2017" name="Nat. Ecol. Evol.">
        <title>Scallop genome provides insights into evolution of bilaterian karyotype and development.</title>
        <authorList>
            <person name="Wang S."/>
            <person name="Zhang J."/>
            <person name="Jiao W."/>
            <person name="Li J."/>
            <person name="Xun X."/>
            <person name="Sun Y."/>
            <person name="Guo X."/>
            <person name="Huan P."/>
            <person name="Dong B."/>
            <person name="Zhang L."/>
            <person name="Hu X."/>
            <person name="Sun X."/>
            <person name="Wang J."/>
            <person name="Zhao C."/>
            <person name="Wang Y."/>
            <person name="Wang D."/>
            <person name="Huang X."/>
            <person name="Wang R."/>
            <person name="Lv J."/>
            <person name="Li Y."/>
            <person name="Zhang Z."/>
            <person name="Liu B."/>
            <person name="Lu W."/>
            <person name="Hui Y."/>
            <person name="Liang J."/>
            <person name="Zhou Z."/>
            <person name="Hou R."/>
            <person name="Li X."/>
            <person name="Liu Y."/>
            <person name="Li H."/>
            <person name="Ning X."/>
            <person name="Lin Y."/>
            <person name="Zhao L."/>
            <person name="Xing Q."/>
            <person name="Dou J."/>
            <person name="Li Y."/>
            <person name="Mao J."/>
            <person name="Guo H."/>
            <person name="Dou H."/>
            <person name="Li T."/>
            <person name="Mu C."/>
            <person name="Jiang W."/>
            <person name="Fu Q."/>
            <person name="Fu X."/>
            <person name="Miao Y."/>
            <person name="Liu J."/>
            <person name="Yu Q."/>
            <person name="Li R."/>
            <person name="Liao H."/>
            <person name="Li X."/>
            <person name="Kong Y."/>
            <person name="Jiang Z."/>
            <person name="Chourrout D."/>
            <person name="Li R."/>
            <person name="Bao Z."/>
        </authorList>
    </citation>
    <scope>NUCLEOTIDE SEQUENCE [LARGE SCALE GENOMIC DNA]</scope>
    <source>
        <strain evidence="1 2">PY_sf001</strain>
    </source>
</reference>
<accession>A0A210PYR2</accession>
<dbReference type="OrthoDB" id="6161998at2759"/>
<evidence type="ECO:0000313" key="2">
    <source>
        <dbReference type="Proteomes" id="UP000242188"/>
    </source>
</evidence>
<dbReference type="Proteomes" id="UP000242188">
    <property type="component" value="Unassembled WGS sequence"/>
</dbReference>
<keyword evidence="2" id="KW-1185">Reference proteome</keyword>
<sequence length="288" mass="32221">MHHIQWLESVYRVWRPVAAEAGVAVEDVLGTVVEVCQDVDTLVQCLGVDLAWCRGQDRAFHSQLTAPLATPPTAGDGRVSEETLKNKRCILVGRLTTALPDQPGELVISDSTSSLPVEVRHSDCDELLGLLDQWAVFPSWNLIIIKRGKCYLELCAKPVLMRCASYQPLLSKQLPVLSVKAASTLLLHKDTIKPGCLDMVTTIEAVGEIHRVKTDLLFCIRLPHTVNIIVKKPEFLYWQKFLIPGNKKIFTSMRATTLKKVLTSKHCFMLIFFGTFEYKTSTVKCSEV</sequence>
<dbReference type="Pfam" id="PF15489">
    <property type="entry name" value="CTC1"/>
    <property type="match status" value="1"/>
</dbReference>
<dbReference type="GO" id="GO:0003697">
    <property type="term" value="F:single-stranded DNA binding"/>
    <property type="evidence" value="ECO:0007669"/>
    <property type="project" value="InterPro"/>
</dbReference>
<name>A0A210PYR2_MIZYE</name>
<dbReference type="STRING" id="6573.A0A210PYR2"/>
<dbReference type="EMBL" id="NEDP02005378">
    <property type="protein sequence ID" value="OWF41621.1"/>
    <property type="molecule type" value="Genomic_DNA"/>
</dbReference>
<dbReference type="InterPro" id="IPR029156">
    <property type="entry name" value="CTC1"/>
</dbReference>
<comment type="caution">
    <text evidence="1">The sequence shown here is derived from an EMBL/GenBank/DDBJ whole genome shotgun (WGS) entry which is preliminary data.</text>
</comment>
<protein>
    <submittedName>
        <fullName evidence="1">CST complex subunit CTC1</fullName>
    </submittedName>
</protein>